<dbReference type="AlphaFoldDB" id="A0A6A6RG93"/>
<evidence type="ECO:0000256" key="1">
    <source>
        <dbReference type="SAM" id="MobiDB-lite"/>
    </source>
</evidence>
<feature type="region of interest" description="Disordered" evidence="1">
    <location>
        <begin position="100"/>
        <end position="122"/>
    </location>
</feature>
<feature type="compositionally biased region" description="Polar residues" evidence="1">
    <location>
        <begin position="100"/>
        <end position="113"/>
    </location>
</feature>
<organism evidence="2 3">
    <name type="scientific">Lophium mytilinum</name>
    <dbReference type="NCBI Taxonomy" id="390894"/>
    <lineage>
        <taxon>Eukaryota</taxon>
        <taxon>Fungi</taxon>
        <taxon>Dikarya</taxon>
        <taxon>Ascomycota</taxon>
        <taxon>Pezizomycotina</taxon>
        <taxon>Dothideomycetes</taxon>
        <taxon>Pleosporomycetidae</taxon>
        <taxon>Mytilinidiales</taxon>
        <taxon>Mytilinidiaceae</taxon>
        <taxon>Lophium</taxon>
    </lineage>
</organism>
<reference evidence="2" key="1">
    <citation type="journal article" date="2020" name="Stud. Mycol.">
        <title>101 Dothideomycetes genomes: a test case for predicting lifestyles and emergence of pathogens.</title>
        <authorList>
            <person name="Haridas S."/>
            <person name="Albert R."/>
            <person name="Binder M."/>
            <person name="Bloem J."/>
            <person name="Labutti K."/>
            <person name="Salamov A."/>
            <person name="Andreopoulos B."/>
            <person name="Baker S."/>
            <person name="Barry K."/>
            <person name="Bills G."/>
            <person name="Bluhm B."/>
            <person name="Cannon C."/>
            <person name="Castanera R."/>
            <person name="Culley D."/>
            <person name="Daum C."/>
            <person name="Ezra D."/>
            <person name="Gonzalez J."/>
            <person name="Henrissat B."/>
            <person name="Kuo A."/>
            <person name="Liang C."/>
            <person name="Lipzen A."/>
            <person name="Lutzoni F."/>
            <person name="Magnuson J."/>
            <person name="Mondo S."/>
            <person name="Nolan M."/>
            <person name="Ohm R."/>
            <person name="Pangilinan J."/>
            <person name="Park H.-J."/>
            <person name="Ramirez L."/>
            <person name="Alfaro M."/>
            <person name="Sun H."/>
            <person name="Tritt A."/>
            <person name="Yoshinaga Y."/>
            <person name="Zwiers L.-H."/>
            <person name="Turgeon B."/>
            <person name="Goodwin S."/>
            <person name="Spatafora J."/>
            <person name="Crous P."/>
            <person name="Grigoriev I."/>
        </authorList>
    </citation>
    <scope>NUCLEOTIDE SEQUENCE</scope>
    <source>
        <strain evidence="2">CBS 269.34</strain>
    </source>
</reference>
<proteinExistence type="predicted"/>
<sequence length="206" mass="23195">MSPPSPTVPISEPTSSLAALYHGKAYHQSARFFKVLSAAIPALFLSTYCTPHISPKLTHKLLRDTQRTTQTKPHEMAFITTTTTTTNTYHVLAMAVSHLPPSSLNTNPNTKNPMVSRPASPTKRTQFLDSYNHAETPKEHDRDSFHPTNHHIRFIQPEIVKYPTPGKDARWVGKLFSGSHLSWAEKVERARKKDGKMGKGNRLRDF</sequence>
<evidence type="ECO:0000313" key="3">
    <source>
        <dbReference type="Proteomes" id="UP000799750"/>
    </source>
</evidence>
<dbReference type="EMBL" id="MU004181">
    <property type="protein sequence ID" value="KAF2503382.1"/>
    <property type="molecule type" value="Genomic_DNA"/>
</dbReference>
<accession>A0A6A6RG93</accession>
<evidence type="ECO:0000313" key="2">
    <source>
        <dbReference type="EMBL" id="KAF2503382.1"/>
    </source>
</evidence>
<gene>
    <name evidence="2" type="ORF">BU16DRAFT_533622</name>
</gene>
<protein>
    <submittedName>
        <fullName evidence="2">Uncharacterized protein</fullName>
    </submittedName>
</protein>
<keyword evidence="3" id="KW-1185">Reference proteome</keyword>
<dbReference type="Proteomes" id="UP000799750">
    <property type="component" value="Unassembled WGS sequence"/>
</dbReference>
<name>A0A6A6RG93_9PEZI</name>